<dbReference type="EnsemblMetazoa" id="PPA36557.1">
    <property type="protein sequence ID" value="PPA36557.1"/>
    <property type="gene ID" value="WBGene00274926"/>
</dbReference>
<reference evidence="1" key="2">
    <citation type="submission" date="2022-06" db="UniProtKB">
        <authorList>
            <consortium name="EnsemblMetazoa"/>
        </authorList>
    </citation>
    <scope>IDENTIFICATION</scope>
    <source>
        <strain evidence="1">PS312</strain>
    </source>
</reference>
<reference evidence="2" key="1">
    <citation type="journal article" date="2008" name="Nat. Genet.">
        <title>The Pristionchus pacificus genome provides a unique perspective on nematode lifestyle and parasitism.</title>
        <authorList>
            <person name="Dieterich C."/>
            <person name="Clifton S.W."/>
            <person name="Schuster L.N."/>
            <person name="Chinwalla A."/>
            <person name="Delehaunty K."/>
            <person name="Dinkelacker I."/>
            <person name="Fulton L."/>
            <person name="Fulton R."/>
            <person name="Godfrey J."/>
            <person name="Minx P."/>
            <person name="Mitreva M."/>
            <person name="Roeseler W."/>
            <person name="Tian H."/>
            <person name="Witte H."/>
            <person name="Yang S.P."/>
            <person name="Wilson R.K."/>
            <person name="Sommer R.J."/>
        </authorList>
    </citation>
    <scope>NUCLEOTIDE SEQUENCE [LARGE SCALE GENOMIC DNA]</scope>
    <source>
        <strain evidence="2">PS312</strain>
    </source>
</reference>
<dbReference type="Proteomes" id="UP000005239">
    <property type="component" value="Unassembled WGS sequence"/>
</dbReference>
<name>A0A2A6CYH1_PRIPA</name>
<protein>
    <submittedName>
        <fullName evidence="1">Uncharacterized protein</fullName>
    </submittedName>
</protein>
<dbReference type="AlphaFoldDB" id="A0A2A6CYH1"/>
<accession>A0A2A6CYH1</accession>
<accession>A0A8R1UN91</accession>
<proteinExistence type="predicted"/>
<keyword evidence="2" id="KW-1185">Reference proteome</keyword>
<evidence type="ECO:0000313" key="2">
    <source>
        <dbReference type="Proteomes" id="UP000005239"/>
    </source>
</evidence>
<evidence type="ECO:0000313" key="1">
    <source>
        <dbReference type="EnsemblMetazoa" id="PPA36557.1"/>
    </source>
</evidence>
<organism evidence="1 2">
    <name type="scientific">Pristionchus pacificus</name>
    <name type="common">Parasitic nematode worm</name>
    <dbReference type="NCBI Taxonomy" id="54126"/>
    <lineage>
        <taxon>Eukaryota</taxon>
        <taxon>Metazoa</taxon>
        <taxon>Ecdysozoa</taxon>
        <taxon>Nematoda</taxon>
        <taxon>Chromadorea</taxon>
        <taxon>Rhabditida</taxon>
        <taxon>Rhabditina</taxon>
        <taxon>Diplogasteromorpha</taxon>
        <taxon>Diplogasteroidea</taxon>
        <taxon>Neodiplogasteridae</taxon>
        <taxon>Pristionchus</taxon>
    </lineage>
</organism>
<gene>
    <name evidence="1" type="primary">WBGene00274926</name>
</gene>
<sequence>MSYLEDHSTRLNYLPSDLMRKIIRAGVENGDEMKLSSPRWHTLDREHLRSSALLPVLKHCKWYFSPTQTKLWVNIPSAYDKYYGVHKCKFSYIGVFHFERNRKRLRTMYNSDRTVITSASNAMGPVKVEELFVEGIAFSSEETQIILDFVRFDHVKVLKLSIFPVFRVQRQVTAKLSEEIIEKRKGDSVSIRAGLFSILSSCNGRDLSQSDFIYFFLGLYTLHSTGNPINCENMSQIEKKIVRRRDLGTLIPPYIHLGDIVPLPNAALIHQGIVLCRTELVPEFSRVDNRDEHATRATLRAVYCLEDKFVSCYFVFRLFNRTCAMSAEYFSNVPKLAITIQDYAQEISNNNQELKRTQRRNNAFLFSILRDTTGREIWARQRTEFFISVHLLHISGVEQCQLKYDNMSEEERSIVLMHVRSAPALSNYICTPIEFELASNSKTLRTVRDGLNEFRVNVAPEFALCFDHDTISRTAFRAGIFSSFLKLTGRCLATHEFVSFFILIHKLQSFIVEQCRIKFENMSDQEQSVVCTYFQPNRGAPFTTSYSLHGLTGSIEEFNLIRHGAIELRVNVVPEFALSRSRHNCDFDQGNY</sequence>